<evidence type="ECO:0000259" key="2">
    <source>
        <dbReference type="Pfam" id="PF00129"/>
    </source>
</evidence>
<sequence>SLRYFHIAVSDPSPGVPRYQVVGYVDGMPFVRYNSESKRMEPQTHWIEANVDQEYWDRETQMAWSHQQITYENLEIV</sequence>
<keyword evidence="4" id="KW-1185">Reference proteome</keyword>
<feature type="non-terminal residue" evidence="3">
    <location>
        <position position="77"/>
    </location>
</feature>
<dbReference type="SUPFAM" id="SSF54452">
    <property type="entry name" value="MHC antigen-recognition domain"/>
    <property type="match status" value="1"/>
</dbReference>
<dbReference type="InterPro" id="IPR050208">
    <property type="entry name" value="MHC_class-I_related"/>
</dbReference>
<name>A0A7K5G213_PROAR</name>
<feature type="domain" description="MHC class I-like antigen recognition-like" evidence="2">
    <location>
        <begin position="1"/>
        <end position="76"/>
    </location>
</feature>
<dbReference type="InterPro" id="IPR011161">
    <property type="entry name" value="MHC_I-like_Ag-recog"/>
</dbReference>
<dbReference type="AlphaFoldDB" id="A0A7K5G213"/>
<feature type="non-terminal residue" evidence="3">
    <location>
        <position position="1"/>
    </location>
</feature>
<protein>
    <submittedName>
        <fullName evidence="3">HA1F protein</fullName>
    </submittedName>
</protein>
<dbReference type="InterPro" id="IPR037055">
    <property type="entry name" value="MHC_I-like_Ag-recog_sf"/>
</dbReference>
<dbReference type="Pfam" id="PF00129">
    <property type="entry name" value="MHC_I"/>
    <property type="match status" value="1"/>
</dbReference>
<comment type="caution">
    <text evidence="3">The sequence shown here is derived from an EMBL/GenBank/DDBJ whole genome shotgun (WGS) entry which is preliminary data.</text>
</comment>
<dbReference type="OrthoDB" id="8936120at2759"/>
<gene>
    <name evidence="3" type="primary">Ha1f_1</name>
    <name evidence="3" type="ORF">PROATE_R15215</name>
</gene>
<dbReference type="InterPro" id="IPR011162">
    <property type="entry name" value="MHC_I/II-like_Ag-recog"/>
</dbReference>
<organism evidence="3 4">
    <name type="scientific">Probosciger aterrimus</name>
    <name type="common">Palm cockatoo</name>
    <dbReference type="NCBI Taxonomy" id="141839"/>
    <lineage>
        <taxon>Eukaryota</taxon>
        <taxon>Metazoa</taxon>
        <taxon>Chordata</taxon>
        <taxon>Craniata</taxon>
        <taxon>Vertebrata</taxon>
        <taxon>Euteleostomi</taxon>
        <taxon>Archelosauria</taxon>
        <taxon>Archosauria</taxon>
        <taxon>Dinosauria</taxon>
        <taxon>Saurischia</taxon>
        <taxon>Theropoda</taxon>
        <taxon>Coelurosauria</taxon>
        <taxon>Aves</taxon>
        <taxon>Neognathae</taxon>
        <taxon>Neoaves</taxon>
        <taxon>Telluraves</taxon>
        <taxon>Australaves</taxon>
        <taxon>Psittaciformes</taxon>
        <taxon>Cacatuidae</taxon>
        <taxon>Probosciger</taxon>
    </lineage>
</organism>
<reference evidence="3 4" key="1">
    <citation type="submission" date="2019-09" db="EMBL/GenBank/DDBJ databases">
        <title>Bird 10,000 Genomes (B10K) Project - Family phase.</title>
        <authorList>
            <person name="Zhang G."/>
        </authorList>
    </citation>
    <scope>NUCLEOTIDE SEQUENCE [LARGE SCALE GENOMIC DNA]</scope>
    <source>
        <strain evidence="3">B10K-DU-017-47</strain>
    </source>
</reference>
<dbReference type="Proteomes" id="UP000562415">
    <property type="component" value="Unassembled WGS sequence"/>
</dbReference>
<dbReference type="PANTHER" id="PTHR16675">
    <property type="entry name" value="MHC CLASS I-RELATED"/>
    <property type="match status" value="1"/>
</dbReference>
<evidence type="ECO:0000313" key="3">
    <source>
        <dbReference type="EMBL" id="NWS50937.1"/>
    </source>
</evidence>
<evidence type="ECO:0000313" key="4">
    <source>
        <dbReference type="Proteomes" id="UP000562415"/>
    </source>
</evidence>
<keyword evidence="1" id="KW-0325">Glycoprotein</keyword>
<accession>A0A7K5G213</accession>
<dbReference type="PANTHER" id="PTHR16675:SF235">
    <property type="entry name" value="SHKT DOMAIN-CONTAINING PROTEIN"/>
    <property type="match status" value="1"/>
</dbReference>
<evidence type="ECO:0000256" key="1">
    <source>
        <dbReference type="ARBA" id="ARBA00023180"/>
    </source>
</evidence>
<dbReference type="EMBL" id="VYZH01012706">
    <property type="protein sequence ID" value="NWS50937.1"/>
    <property type="molecule type" value="Genomic_DNA"/>
</dbReference>
<dbReference type="Gene3D" id="3.30.500.10">
    <property type="entry name" value="MHC class I-like antigen recognition-like"/>
    <property type="match status" value="1"/>
</dbReference>
<proteinExistence type="predicted"/>